<evidence type="ECO:0000313" key="4">
    <source>
        <dbReference type="Proteomes" id="UP000268350"/>
    </source>
</evidence>
<dbReference type="OMA" id="IENAICA"/>
<organism evidence="3 4">
    <name type="scientific">Drosophila guanche</name>
    <name type="common">Fruit fly</name>
    <dbReference type="NCBI Taxonomy" id="7266"/>
    <lineage>
        <taxon>Eukaryota</taxon>
        <taxon>Metazoa</taxon>
        <taxon>Ecdysozoa</taxon>
        <taxon>Arthropoda</taxon>
        <taxon>Hexapoda</taxon>
        <taxon>Insecta</taxon>
        <taxon>Pterygota</taxon>
        <taxon>Neoptera</taxon>
        <taxon>Endopterygota</taxon>
        <taxon>Diptera</taxon>
        <taxon>Brachycera</taxon>
        <taxon>Muscomorpha</taxon>
        <taxon>Ephydroidea</taxon>
        <taxon>Drosophilidae</taxon>
        <taxon>Drosophila</taxon>
        <taxon>Sophophora</taxon>
    </lineage>
</organism>
<feature type="compositionally biased region" description="Basic residues" evidence="1">
    <location>
        <begin position="1"/>
        <end position="11"/>
    </location>
</feature>
<dbReference type="AlphaFoldDB" id="A0A3B0K7C9"/>
<feature type="region of interest" description="Disordered" evidence="1">
    <location>
        <begin position="212"/>
        <end position="231"/>
    </location>
</feature>
<feature type="region of interest" description="Disordered" evidence="1">
    <location>
        <begin position="1"/>
        <end position="63"/>
    </location>
</feature>
<feature type="compositionally biased region" description="Basic and acidic residues" evidence="1">
    <location>
        <begin position="12"/>
        <end position="26"/>
    </location>
</feature>
<name>A0A3B0K7C9_DROGU</name>
<dbReference type="EMBL" id="OUUW01000015">
    <property type="protein sequence ID" value="SPP88582.1"/>
    <property type="molecule type" value="Genomic_DNA"/>
</dbReference>
<dbReference type="OrthoDB" id="7882898at2759"/>
<evidence type="ECO:0000313" key="3">
    <source>
        <dbReference type="EMBL" id="SPP88582.1"/>
    </source>
</evidence>
<accession>A0A3B0K7C9</accession>
<dbReference type="Proteomes" id="UP000268350">
    <property type="component" value="Unassembled WGS sequence"/>
</dbReference>
<feature type="domain" description="DUF4777" evidence="2">
    <location>
        <begin position="63"/>
        <end position="126"/>
    </location>
</feature>
<keyword evidence="4" id="KW-1185">Reference proteome</keyword>
<sequence>MVLPKGKKNVQKAREMQGRPARESMRRGVSRPRAARNEERSRSAPRRRVSRAPHSRAPKANPNVQLITQAIRDLNKSATLEEIVAQLVLRLGRNTCGAEIYETTAHTLKKGVKYGFIQMDNGGYCLPPAPITEAEKEVDLQTASLTETVEKSVPQAFNPSAMSVLSVDAPPPAPITEAEKEVDLQTASLTETVEKSVPVTFNPSAISVVSVDAPQTTPRTPSTSENCILSD</sequence>
<dbReference type="Pfam" id="PF16007">
    <property type="entry name" value="DUF4777"/>
    <property type="match status" value="1"/>
</dbReference>
<reference evidence="4" key="1">
    <citation type="submission" date="2018-01" db="EMBL/GenBank/DDBJ databases">
        <authorList>
            <person name="Alioto T."/>
            <person name="Alioto T."/>
        </authorList>
    </citation>
    <scope>NUCLEOTIDE SEQUENCE [LARGE SCALE GENOMIC DNA]</scope>
</reference>
<gene>
    <name evidence="3" type="ORF">DGUA_6G018822</name>
</gene>
<evidence type="ECO:0000256" key="1">
    <source>
        <dbReference type="SAM" id="MobiDB-lite"/>
    </source>
</evidence>
<proteinExistence type="predicted"/>
<evidence type="ECO:0000259" key="2">
    <source>
        <dbReference type="Pfam" id="PF16007"/>
    </source>
</evidence>
<dbReference type="InterPro" id="IPR031957">
    <property type="entry name" value="DUF4777"/>
</dbReference>
<feature type="compositionally biased region" description="Basic residues" evidence="1">
    <location>
        <begin position="43"/>
        <end position="57"/>
    </location>
</feature>
<protein>
    <recommendedName>
        <fullName evidence="2">DUF4777 domain-containing protein</fullName>
    </recommendedName>
</protein>